<dbReference type="InterPro" id="IPR036890">
    <property type="entry name" value="HATPase_C_sf"/>
</dbReference>
<keyword evidence="8" id="KW-0902">Two-component regulatory system</keyword>
<dbReference type="SUPFAM" id="SSF55874">
    <property type="entry name" value="ATPase domain of HSP90 chaperone/DNA topoisomerase II/histidine kinase"/>
    <property type="match status" value="1"/>
</dbReference>
<proteinExistence type="predicted"/>
<feature type="domain" description="Signal transduction histidine kinase subgroup 3 dimerisation and phosphoacceptor" evidence="11">
    <location>
        <begin position="256"/>
        <end position="321"/>
    </location>
</feature>
<keyword evidence="14" id="KW-1185">Reference proteome</keyword>
<feature type="transmembrane region" description="Helical" evidence="10">
    <location>
        <begin position="198"/>
        <end position="222"/>
    </location>
</feature>
<evidence type="ECO:0000256" key="3">
    <source>
        <dbReference type="ARBA" id="ARBA00022553"/>
    </source>
</evidence>
<feature type="transmembrane region" description="Helical" evidence="10">
    <location>
        <begin position="48"/>
        <end position="70"/>
    </location>
</feature>
<evidence type="ECO:0000256" key="7">
    <source>
        <dbReference type="ARBA" id="ARBA00022840"/>
    </source>
</evidence>
<dbReference type="EC" id="2.7.13.3" evidence="2"/>
<dbReference type="PANTHER" id="PTHR24421">
    <property type="entry name" value="NITRATE/NITRITE SENSOR PROTEIN NARX-RELATED"/>
    <property type="match status" value="1"/>
</dbReference>
<keyword evidence="10" id="KW-0472">Membrane</keyword>
<evidence type="ECO:0000256" key="10">
    <source>
        <dbReference type="SAM" id="Phobius"/>
    </source>
</evidence>
<protein>
    <recommendedName>
        <fullName evidence="2">histidine kinase</fullName>
        <ecNumber evidence="2">2.7.13.3</ecNumber>
    </recommendedName>
</protein>
<gene>
    <name evidence="13" type="ORF">J0P97_00830</name>
</gene>
<evidence type="ECO:0000256" key="6">
    <source>
        <dbReference type="ARBA" id="ARBA00022777"/>
    </source>
</evidence>
<keyword evidence="5" id="KW-0547">Nucleotide-binding</keyword>
<feature type="domain" description="Putative sensor" evidence="12">
    <location>
        <begin position="57"/>
        <end position="227"/>
    </location>
</feature>
<dbReference type="RefSeq" id="WP_215485876.1">
    <property type="nucleotide sequence ID" value="NZ_BAAAPJ010000001.1"/>
</dbReference>
<evidence type="ECO:0000256" key="5">
    <source>
        <dbReference type="ARBA" id="ARBA00022741"/>
    </source>
</evidence>
<feature type="region of interest" description="Disordered" evidence="9">
    <location>
        <begin position="430"/>
        <end position="450"/>
    </location>
</feature>
<keyword evidence="7" id="KW-0067">ATP-binding</keyword>
<keyword evidence="6" id="KW-0418">Kinase</keyword>
<keyword evidence="10" id="KW-1133">Transmembrane helix</keyword>
<feature type="transmembrane region" description="Helical" evidence="10">
    <location>
        <begin position="145"/>
        <end position="178"/>
    </location>
</feature>
<dbReference type="Proteomes" id="UP000740605">
    <property type="component" value="Unassembled WGS sequence"/>
</dbReference>
<dbReference type="InterPro" id="IPR011712">
    <property type="entry name" value="Sig_transdc_His_kin_sub3_dim/P"/>
</dbReference>
<dbReference type="CDD" id="cd16917">
    <property type="entry name" value="HATPase_UhpB-NarQ-NarX-like"/>
    <property type="match status" value="1"/>
</dbReference>
<evidence type="ECO:0000259" key="12">
    <source>
        <dbReference type="Pfam" id="PF13796"/>
    </source>
</evidence>
<dbReference type="InterPro" id="IPR025828">
    <property type="entry name" value="Put_sensor_dom"/>
</dbReference>
<dbReference type="Pfam" id="PF07730">
    <property type="entry name" value="HisKA_3"/>
    <property type="match status" value="1"/>
</dbReference>
<comment type="caution">
    <text evidence="13">The sequence shown here is derived from an EMBL/GenBank/DDBJ whole genome shotgun (WGS) entry which is preliminary data.</text>
</comment>
<reference evidence="13 14" key="1">
    <citation type="submission" date="2021-03" db="EMBL/GenBank/DDBJ databases">
        <title>Microbacterium pauli sp. nov., isolated from microfiltered milk.</title>
        <authorList>
            <person name="Bellassi P."/>
            <person name="Fontana A."/>
            <person name="Callegari M.L."/>
            <person name="Lorenzo M."/>
            <person name="Cappa F."/>
        </authorList>
    </citation>
    <scope>NUCLEOTIDE SEQUENCE [LARGE SCALE GENOMIC DNA]</scope>
    <source>
        <strain evidence="13 14">DSM 18909</strain>
    </source>
</reference>
<evidence type="ECO:0000256" key="9">
    <source>
        <dbReference type="SAM" id="MobiDB-lite"/>
    </source>
</evidence>
<evidence type="ECO:0000256" key="1">
    <source>
        <dbReference type="ARBA" id="ARBA00000085"/>
    </source>
</evidence>
<evidence type="ECO:0000259" key="11">
    <source>
        <dbReference type="Pfam" id="PF07730"/>
    </source>
</evidence>
<keyword evidence="10" id="KW-0812">Transmembrane</keyword>
<feature type="region of interest" description="Disordered" evidence="9">
    <location>
        <begin position="1"/>
        <end position="38"/>
    </location>
</feature>
<dbReference type="EMBL" id="JAFLHG010000001">
    <property type="protein sequence ID" value="MBT8796620.1"/>
    <property type="molecule type" value="Genomic_DNA"/>
</dbReference>
<feature type="compositionally biased region" description="Pro residues" evidence="9">
    <location>
        <begin position="1"/>
        <end position="12"/>
    </location>
</feature>
<dbReference type="Gene3D" id="1.20.5.1930">
    <property type="match status" value="1"/>
</dbReference>
<feature type="transmembrane region" description="Helical" evidence="10">
    <location>
        <begin position="76"/>
        <end position="100"/>
    </location>
</feature>
<name>A0ABS5XQ13_9MICO</name>
<comment type="catalytic activity">
    <reaction evidence="1">
        <text>ATP + protein L-histidine = ADP + protein N-phospho-L-histidine.</text>
        <dbReference type="EC" id="2.7.13.3"/>
    </reaction>
</comment>
<dbReference type="InterPro" id="IPR050482">
    <property type="entry name" value="Sensor_HK_TwoCompSys"/>
</dbReference>
<evidence type="ECO:0000256" key="4">
    <source>
        <dbReference type="ARBA" id="ARBA00022679"/>
    </source>
</evidence>
<keyword evidence="4" id="KW-0808">Transferase</keyword>
<evidence type="ECO:0000256" key="2">
    <source>
        <dbReference type="ARBA" id="ARBA00012438"/>
    </source>
</evidence>
<dbReference type="Gene3D" id="3.30.565.10">
    <property type="entry name" value="Histidine kinase-like ATPase, C-terminal domain"/>
    <property type="match status" value="1"/>
</dbReference>
<sequence length="450" mass="46690">MTTTAPPPPPSPQDAAASVATPSGPAIPLGASARRPSRGRRVAETCGALAQLAAVGVVGSLIFGLLVTLLSAGIGLLPVLGIGLLFLVAFVYALYATAWLEYERVEGLSRLGLRPLPPVRRDRPGFGGWLRSLWRQLIDGAMWRGIASAAIATILGLFVLPLVGALASSIALLFAPLLGGDTIVLPIVRTDVAAEWAIVAGILGILVTVALLIGIALLHAVLTRAILVPSREAQFAEQARTAGTQRASAVRAGEVERTRIERDLHDGVQPRLVSVAMTLGLAQQKIDDDPAAAKELIDEAHTSTKAAITELRQLARGIHASVLDDRGLDAALSALAARSHVPVQLDVRVDGRCSRTAEAAVYFAIAESLTNAAKHSRAAETRVVVRTRDEGGARTLWARVEDNGVGGARVLPGGGLDGITNRVVAAGGTTRLDSPAGGPTSLEVSVPCAS</sequence>
<accession>A0ABS5XQ13</accession>
<keyword evidence="3" id="KW-0597">Phosphoprotein</keyword>
<evidence type="ECO:0000313" key="13">
    <source>
        <dbReference type="EMBL" id="MBT8796620.1"/>
    </source>
</evidence>
<dbReference type="PANTHER" id="PTHR24421:SF10">
    <property type="entry name" value="NITRATE_NITRITE SENSOR PROTEIN NARQ"/>
    <property type="match status" value="1"/>
</dbReference>
<evidence type="ECO:0000313" key="14">
    <source>
        <dbReference type="Proteomes" id="UP000740605"/>
    </source>
</evidence>
<dbReference type="Pfam" id="PF13796">
    <property type="entry name" value="Sensor"/>
    <property type="match status" value="1"/>
</dbReference>
<organism evidence="13 14">
    <name type="scientific">Microbacterium flavum</name>
    <dbReference type="NCBI Taxonomy" id="415216"/>
    <lineage>
        <taxon>Bacteria</taxon>
        <taxon>Bacillati</taxon>
        <taxon>Actinomycetota</taxon>
        <taxon>Actinomycetes</taxon>
        <taxon>Micrococcales</taxon>
        <taxon>Microbacteriaceae</taxon>
        <taxon>Microbacterium</taxon>
    </lineage>
</organism>
<evidence type="ECO:0000256" key="8">
    <source>
        <dbReference type="ARBA" id="ARBA00023012"/>
    </source>
</evidence>